<dbReference type="PANTHER" id="PTHR12722:SF0">
    <property type="entry name" value="PROTEIN FAM50A"/>
    <property type="match status" value="1"/>
</dbReference>
<dbReference type="EMBL" id="HBGN01039248">
    <property type="protein sequence ID" value="CAD9357662.1"/>
    <property type="molecule type" value="Transcribed_RNA"/>
</dbReference>
<feature type="region of interest" description="Disordered" evidence="1">
    <location>
        <begin position="94"/>
        <end position="216"/>
    </location>
</feature>
<feature type="compositionally biased region" description="Basic and acidic residues" evidence="1">
    <location>
        <begin position="125"/>
        <end position="141"/>
    </location>
</feature>
<protein>
    <recommendedName>
        <fullName evidence="2">FAM50A/XAP5 C-terminal domain-containing protein</fullName>
    </recommendedName>
</protein>
<feature type="compositionally biased region" description="Basic residues" evidence="1">
    <location>
        <begin position="142"/>
        <end position="154"/>
    </location>
</feature>
<evidence type="ECO:0000313" key="4">
    <source>
        <dbReference type="EMBL" id="CAD9357664.1"/>
    </source>
</evidence>
<feature type="region of interest" description="Disordered" evidence="1">
    <location>
        <begin position="26"/>
        <end position="66"/>
    </location>
</feature>
<dbReference type="EMBL" id="HBGN01039249">
    <property type="protein sequence ID" value="CAD9357664.1"/>
    <property type="molecule type" value="Transcribed_RNA"/>
</dbReference>
<dbReference type="PANTHER" id="PTHR12722">
    <property type="entry name" value="XAP-5 PROTEIN-RELATED"/>
    <property type="match status" value="1"/>
</dbReference>
<feature type="compositionally biased region" description="Basic and acidic residues" evidence="1">
    <location>
        <begin position="94"/>
        <end position="107"/>
    </location>
</feature>
<dbReference type="InterPro" id="IPR048337">
    <property type="entry name" value="FAM50A/XAP5_C"/>
</dbReference>
<dbReference type="GO" id="GO:0005634">
    <property type="term" value="C:nucleus"/>
    <property type="evidence" value="ECO:0007669"/>
    <property type="project" value="InterPro"/>
</dbReference>
<feature type="compositionally biased region" description="Acidic residues" evidence="1">
    <location>
        <begin position="164"/>
        <end position="178"/>
    </location>
</feature>
<gene>
    <name evidence="3" type="ORF">DBRI1063_LOCUS25115</name>
    <name evidence="4" type="ORF">DBRI1063_LOCUS25116</name>
</gene>
<proteinExistence type="predicted"/>
<evidence type="ECO:0000259" key="2">
    <source>
        <dbReference type="Pfam" id="PF04921"/>
    </source>
</evidence>
<feature type="domain" description="FAM50A/XAP5 C-terminal" evidence="2">
    <location>
        <begin position="244"/>
        <end position="384"/>
    </location>
</feature>
<feature type="compositionally biased region" description="Basic and acidic residues" evidence="1">
    <location>
        <begin position="32"/>
        <end position="65"/>
    </location>
</feature>
<dbReference type="InterPro" id="IPR007005">
    <property type="entry name" value="XAP5"/>
</dbReference>
<organism evidence="3">
    <name type="scientific">Ditylum brightwellii</name>
    <dbReference type="NCBI Taxonomy" id="49249"/>
    <lineage>
        <taxon>Eukaryota</taxon>
        <taxon>Sar</taxon>
        <taxon>Stramenopiles</taxon>
        <taxon>Ochrophyta</taxon>
        <taxon>Bacillariophyta</taxon>
        <taxon>Mediophyceae</taxon>
        <taxon>Lithodesmiophycidae</taxon>
        <taxon>Lithodesmiales</taxon>
        <taxon>Lithodesmiaceae</taxon>
        <taxon>Ditylum</taxon>
    </lineage>
</organism>
<evidence type="ECO:0000256" key="1">
    <source>
        <dbReference type="SAM" id="MobiDB-lite"/>
    </source>
</evidence>
<reference evidence="3" key="1">
    <citation type="submission" date="2021-01" db="EMBL/GenBank/DDBJ databases">
        <authorList>
            <person name="Corre E."/>
            <person name="Pelletier E."/>
            <person name="Niang G."/>
            <person name="Scheremetjew M."/>
            <person name="Finn R."/>
            <person name="Kale V."/>
            <person name="Holt S."/>
            <person name="Cochrane G."/>
            <person name="Meng A."/>
            <person name="Brown T."/>
            <person name="Cohen L."/>
        </authorList>
    </citation>
    <scope>NUCLEOTIDE SEQUENCE</scope>
    <source>
        <strain evidence="3">Pop2</strain>
    </source>
</reference>
<sequence>MGDFVANFHRPESGIHTIEGNVAGSRAAALTKKREKDARAFEEKKQQIKHESERGRKRMDDKFNVDKSLSAAEQKFRRDTVGLVSAEEFRKATREAERLRRRERVGLGDDILEEEEGGEGVASSSKKEISEEEKARIEKKDRKAKRKAMKRKKQMMSTLSFAGADDDDFVNTTDENDTAESGSAKNSEGEGTASTTDGAKEIKKDPRVDTSFLPDKDREISIQQQREQLRREWHAKQSQVKNEMLEITYSYWDGSGHRRTSVCRKGDTIGNFLELVRKDLAKEFREMTNVSSDALLYVKEDLIIPQDITFYDLIVTRARGKSGPLFHFDVRDDVRMGALDVRVEKDESHPGKVVERRWYDRNKHIFPASRWEVFDPAKDYGTYTIHGGEVTKKKK</sequence>
<feature type="compositionally biased region" description="Basic and acidic residues" evidence="1">
    <location>
        <begin position="198"/>
        <end position="216"/>
    </location>
</feature>
<dbReference type="AlphaFoldDB" id="A0A6U3VLY5"/>
<evidence type="ECO:0000313" key="3">
    <source>
        <dbReference type="EMBL" id="CAD9357662.1"/>
    </source>
</evidence>
<name>A0A6U3VLY5_9STRA</name>
<accession>A0A6U3VLY5</accession>
<dbReference type="Pfam" id="PF04921">
    <property type="entry name" value="XAP5"/>
    <property type="match status" value="1"/>
</dbReference>
<dbReference type="GO" id="GO:0006325">
    <property type="term" value="P:chromatin organization"/>
    <property type="evidence" value="ECO:0007669"/>
    <property type="project" value="TreeGrafter"/>
</dbReference>